<feature type="non-terminal residue" evidence="1">
    <location>
        <position position="1"/>
    </location>
</feature>
<keyword evidence="2" id="KW-1185">Reference proteome</keyword>
<accession>A0ABX1D7W3</accession>
<evidence type="ECO:0000313" key="1">
    <source>
        <dbReference type="EMBL" id="NJW55382.1"/>
    </source>
</evidence>
<comment type="caution">
    <text evidence="1">The sequence shown here is derived from an EMBL/GenBank/DDBJ whole genome shotgun (WGS) entry which is preliminary data.</text>
</comment>
<organism evidence="1 2">
    <name type="scientific">Salinimicrobium oceani</name>
    <dbReference type="NCBI Taxonomy" id="2722702"/>
    <lineage>
        <taxon>Bacteria</taxon>
        <taxon>Pseudomonadati</taxon>
        <taxon>Bacteroidota</taxon>
        <taxon>Flavobacteriia</taxon>
        <taxon>Flavobacteriales</taxon>
        <taxon>Flavobacteriaceae</taxon>
        <taxon>Salinimicrobium</taxon>
    </lineage>
</organism>
<reference evidence="1 2" key="1">
    <citation type="submission" date="2020-03" db="EMBL/GenBank/DDBJ databases">
        <title>Salinimicrobium sp. nov, isolated from SCS.</title>
        <authorList>
            <person name="Cao W.R."/>
        </authorList>
    </citation>
    <scope>NUCLEOTIDE SEQUENCE [LARGE SCALE GENOMIC DNA]</scope>
    <source>
        <strain evidence="2">J15B91</strain>
    </source>
</reference>
<name>A0ABX1D7W3_9FLAO</name>
<evidence type="ECO:0000313" key="2">
    <source>
        <dbReference type="Proteomes" id="UP000703674"/>
    </source>
</evidence>
<proteinExistence type="predicted"/>
<gene>
    <name evidence="1" type="ORF">HC175_20930</name>
</gene>
<dbReference type="EMBL" id="JAAVJR010001093">
    <property type="protein sequence ID" value="NJW55382.1"/>
    <property type="molecule type" value="Genomic_DNA"/>
</dbReference>
<dbReference type="Proteomes" id="UP000703674">
    <property type="component" value="Unassembled WGS sequence"/>
</dbReference>
<sequence length="120" mass="13357">QIDKYQAEIRKALKNTDNDELQPEKLEADLKRILDEPKQASNIAKAKASAIDRKTLVQLLASQNLSEQEADQKISQVEKVLNKVNAFFSDGQQNASAKKGEVKQKKGDVEAKVKGMFSSK</sequence>
<protein>
    <submittedName>
        <fullName evidence="1">Uncharacterized protein</fullName>
    </submittedName>
</protein>
<feature type="non-terminal residue" evidence="1">
    <location>
        <position position="120"/>
    </location>
</feature>
<dbReference type="RefSeq" id="WP_168139906.1">
    <property type="nucleotide sequence ID" value="NZ_JAAVJR010001093.1"/>
</dbReference>